<sequence length="158" mass="18784">MKTITTFNKNLITQDMKVNLKSGVDKLLFGMKQNDVKAVYGEPDREYKDDENNVIYVYNERKMRLTFYEDEDLKLGYIISSHPDLELFSHKVIGKKWTEVASLMKDNKVNSFEKEPYDITDNYFNEDNWIIFQVEFEEVNTLEVGAVFNSNDEFDWKF</sequence>
<organism evidence="1 2">
    <name type="scientific">Flavobacterium beibuense</name>
    <dbReference type="NCBI Taxonomy" id="657326"/>
    <lineage>
        <taxon>Bacteria</taxon>
        <taxon>Pseudomonadati</taxon>
        <taxon>Bacteroidota</taxon>
        <taxon>Flavobacteriia</taxon>
        <taxon>Flavobacteriales</taxon>
        <taxon>Flavobacteriaceae</taxon>
        <taxon>Flavobacterium</taxon>
    </lineage>
</organism>
<protein>
    <submittedName>
        <fullName evidence="1">Uncharacterized protein</fullName>
    </submittedName>
</protein>
<gene>
    <name evidence="1" type="ORF">NU09_1807</name>
</gene>
<proteinExistence type="predicted"/>
<dbReference type="AlphaFoldDB" id="A0A444WAJ6"/>
<evidence type="ECO:0000313" key="1">
    <source>
        <dbReference type="EMBL" id="RYJ42708.1"/>
    </source>
</evidence>
<dbReference type="Proteomes" id="UP000289775">
    <property type="component" value="Unassembled WGS sequence"/>
</dbReference>
<comment type="caution">
    <text evidence="1">The sequence shown here is derived from an EMBL/GenBank/DDBJ whole genome shotgun (WGS) entry which is preliminary data.</text>
</comment>
<evidence type="ECO:0000313" key="2">
    <source>
        <dbReference type="Proteomes" id="UP000289775"/>
    </source>
</evidence>
<name>A0A444WAJ6_9FLAO</name>
<accession>A0A444WAJ6</accession>
<reference evidence="1 2" key="1">
    <citation type="submission" date="2014-12" db="EMBL/GenBank/DDBJ databases">
        <title>Genome sequence of Flavobacterium beibuense RSKm HC5.</title>
        <authorList>
            <person name="Kim J.F."/>
            <person name="Song J.Y."/>
            <person name="Kwak M.-J."/>
            <person name="Lee S.-W."/>
        </authorList>
    </citation>
    <scope>NUCLEOTIDE SEQUENCE [LARGE SCALE GENOMIC DNA]</scope>
    <source>
        <strain evidence="1 2">RSKm HC5</strain>
    </source>
</reference>
<dbReference type="EMBL" id="JUIW01000006">
    <property type="protein sequence ID" value="RYJ42708.1"/>
    <property type="molecule type" value="Genomic_DNA"/>
</dbReference>
<keyword evidence="2" id="KW-1185">Reference proteome</keyword>